<dbReference type="EMBL" id="JANBUN010003072">
    <property type="protein sequence ID" value="KAJ2792938.1"/>
    <property type="molecule type" value="Genomic_DNA"/>
</dbReference>
<feature type="non-terminal residue" evidence="1">
    <location>
        <position position="1"/>
    </location>
</feature>
<reference evidence="1" key="1">
    <citation type="submission" date="2022-07" db="EMBL/GenBank/DDBJ databases">
        <title>Phylogenomic reconstructions and comparative analyses of Kickxellomycotina fungi.</title>
        <authorList>
            <person name="Reynolds N.K."/>
            <person name="Stajich J.E."/>
            <person name="Barry K."/>
            <person name="Grigoriev I.V."/>
            <person name="Crous P."/>
            <person name="Smith M.E."/>
        </authorList>
    </citation>
    <scope>NUCLEOTIDE SEQUENCE</scope>
    <source>
        <strain evidence="1">BCRC 34780</strain>
    </source>
</reference>
<gene>
    <name evidence="1" type="ORF">H4R21_006093</name>
</gene>
<name>A0ACC1KPW9_9FUNG</name>
<protein>
    <submittedName>
        <fullName evidence="1">Uncharacterized protein</fullName>
    </submittedName>
</protein>
<feature type="non-terminal residue" evidence="1">
    <location>
        <position position="455"/>
    </location>
</feature>
<keyword evidence="2" id="KW-1185">Reference proteome</keyword>
<sequence length="455" mass="48459">VEAHTDDVRGLASRGSDTVVSVSRDGTGKIWTRTGPSAFSEDSVLLGHRGFVTAVALVPASAKHPLGLVATGAADKTVCLWDRAAPGQPLARLDGHTDNVCALAASADGQVLVSGSWDKTARVWVDGSCRHVLRGHQQTVWAVLVLDDGSVLTGSADKLIRRWVDGALVQTYAGHTDCVRCLAATADGFASGSNDGSVRLWALDGRCRAELYGHTSFVYAIAALPDGRLATGGEDRSVRVWRGSEMEHTVLVPSTSVWAVAALANGDIACGTNDGRVRVFTLDPARVAGEAQLRAFEQANASYAVSSKTLGGVDMARLPGVERLDRPGDRNQQVIMVKDGASVTAYQWEQDAAKWTKVGEVVDAVGQTQKQVFEGREYDYVFDVDIQEGAPPLKLPFNATENPYSAAQAFLQRHELSLDHIDTVASFIIKNADGVHLGPDSSPAYSDPFTGGSRY</sequence>
<accession>A0ACC1KPW9</accession>
<organism evidence="1 2">
    <name type="scientific">Coemansia helicoidea</name>
    <dbReference type="NCBI Taxonomy" id="1286919"/>
    <lineage>
        <taxon>Eukaryota</taxon>
        <taxon>Fungi</taxon>
        <taxon>Fungi incertae sedis</taxon>
        <taxon>Zoopagomycota</taxon>
        <taxon>Kickxellomycotina</taxon>
        <taxon>Kickxellomycetes</taxon>
        <taxon>Kickxellales</taxon>
        <taxon>Kickxellaceae</taxon>
        <taxon>Coemansia</taxon>
    </lineage>
</organism>
<evidence type="ECO:0000313" key="2">
    <source>
        <dbReference type="Proteomes" id="UP001140087"/>
    </source>
</evidence>
<dbReference type="Proteomes" id="UP001140087">
    <property type="component" value="Unassembled WGS sequence"/>
</dbReference>
<comment type="caution">
    <text evidence="1">The sequence shown here is derived from an EMBL/GenBank/DDBJ whole genome shotgun (WGS) entry which is preliminary data.</text>
</comment>
<evidence type="ECO:0000313" key="1">
    <source>
        <dbReference type="EMBL" id="KAJ2792938.1"/>
    </source>
</evidence>
<proteinExistence type="predicted"/>